<dbReference type="GO" id="GO:0006412">
    <property type="term" value="P:translation"/>
    <property type="evidence" value="ECO:0007669"/>
    <property type="project" value="InterPro"/>
</dbReference>
<dbReference type="GO" id="GO:1990904">
    <property type="term" value="C:ribonucleoprotein complex"/>
    <property type="evidence" value="ECO:0007669"/>
    <property type="project" value="UniProtKB-KW"/>
</dbReference>
<gene>
    <name evidence="5" type="primary">rpmE</name>
    <name evidence="5" type="ORF">HYS17_07985</name>
</gene>
<evidence type="ECO:0000256" key="4">
    <source>
        <dbReference type="RuleBase" id="RU000564"/>
    </source>
</evidence>
<dbReference type="Proteomes" id="UP000595362">
    <property type="component" value="Chromosome"/>
</dbReference>
<evidence type="ECO:0000313" key="5">
    <source>
        <dbReference type="EMBL" id="QQG35475.1"/>
    </source>
</evidence>
<organism evidence="5 6">
    <name type="scientific">Micavibrio aeruginosavorus</name>
    <dbReference type="NCBI Taxonomy" id="349221"/>
    <lineage>
        <taxon>Bacteria</taxon>
        <taxon>Pseudomonadati</taxon>
        <taxon>Bdellovibrionota</taxon>
        <taxon>Bdellovibrionia</taxon>
        <taxon>Bdellovibrionales</taxon>
        <taxon>Pseudobdellovibrionaceae</taxon>
        <taxon>Micavibrio</taxon>
    </lineage>
</organism>
<name>A0A7T5R0V1_9BACT</name>
<protein>
    <recommendedName>
        <fullName evidence="4">50S ribosomal protein L31</fullName>
    </recommendedName>
</protein>
<dbReference type="GO" id="GO:0003735">
    <property type="term" value="F:structural constituent of ribosome"/>
    <property type="evidence" value="ECO:0007669"/>
    <property type="project" value="InterPro"/>
</dbReference>
<dbReference type="NCBIfam" id="NF001809">
    <property type="entry name" value="PRK00528.1"/>
    <property type="match status" value="1"/>
</dbReference>
<comment type="similarity">
    <text evidence="4">Belongs to the bacterial ribosomal protein bL31 family.</text>
</comment>
<dbReference type="Pfam" id="PF01197">
    <property type="entry name" value="Ribosomal_L31"/>
    <property type="match status" value="1"/>
</dbReference>
<evidence type="ECO:0000313" key="6">
    <source>
        <dbReference type="Proteomes" id="UP000595362"/>
    </source>
</evidence>
<dbReference type="SUPFAM" id="SSF143800">
    <property type="entry name" value="L28p-like"/>
    <property type="match status" value="1"/>
</dbReference>
<dbReference type="InterPro" id="IPR034704">
    <property type="entry name" value="Ribosomal_bL28/bL31-like_sf"/>
</dbReference>
<keyword evidence="3 4" id="KW-0687">Ribonucleoprotein</keyword>
<proteinExistence type="inferred from homology"/>
<keyword evidence="2 4" id="KW-0689">Ribosomal protein</keyword>
<dbReference type="GO" id="GO:0005840">
    <property type="term" value="C:ribosome"/>
    <property type="evidence" value="ECO:0007669"/>
    <property type="project" value="UniProtKB-KW"/>
</dbReference>
<dbReference type="Gene3D" id="4.10.830.30">
    <property type="entry name" value="Ribosomal protein L31"/>
    <property type="match status" value="1"/>
</dbReference>
<dbReference type="InterPro" id="IPR042105">
    <property type="entry name" value="Ribosomal_bL31_sf"/>
</dbReference>
<dbReference type="AlphaFoldDB" id="A0A7T5R0V1"/>
<evidence type="ECO:0000256" key="1">
    <source>
        <dbReference type="ARBA" id="ARBA00011838"/>
    </source>
</evidence>
<dbReference type="EMBL" id="CP066681">
    <property type="protein sequence ID" value="QQG35475.1"/>
    <property type="molecule type" value="Genomic_DNA"/>
</dbReference>
<sequence>MKAAKEKDHPDYHTIKVVMTDGTEYETRSCWGKEGDVMRLDIDPKNHPAWQGGTQKVVEKQQLKKFEGRFGTFLSAGVSDDKKESEKK</sequence>
<dbReference type="InterPro" id="IPR002150">
    <property type="entry name" value="Ribosomal_bL31"/>
</dbReference>
<dbReference type="NCBIfam" id="TIGR00105">
    <property type="entry name" value="L31"/>
    <property type="match status" value="1"/>
</dbReference>
<comment type="subunit">
    <text evidence="1">Part of the 50S ribosomal subunit.</text>
</comment>
<reference evidence="5 6" key="1">
    <citation type="submission" date="2020-07" db="EMBL/GenBank/DDBJ databases">
        <title>Huge and variable diversity of episymbiotic CPR bacteria and DPANN archaea in groundwater ecosystems.</title>
        <authorList>
            <person name="He C.Y."/>
            <person name="Keren R."/>
            <person name="Whittaker M."/>
            <person name="Farag I.F."/>
            <person name="Doudna J."/>
            <person name="Cate J.H.D."/>
            <person name="Banfield J.F."/>
        </authorList>
    </citation>
    <scope>NUCLEOTIDE SEQUENCE [LARGE SCALE GENOMIC DNA]</scope>
    <source>
        <strain evidence="5">NC_groundwater_70_Ag_B-0.1um_54_66</strain>
    </source>
</reference>
<evidence type="ECO:0000256" key="2">
    <source>
        <dbReference type="ARBA" id="ARBA00022980"/>
    </source>
</evidence>
<evidence type="ECO:0000256" key="3">
    <source>
        <dbReference type="ARBA" id="ARBA00023274"/>
    </source>
</evidence>
<accession>A0A7T5R0V1</accession>